<dbReference type="STRING" id="225164.V4A8I0"/>
<dbReference type="OrthoDB" id="10007406at2759"/>
<dbReference type="InterPro" id="IPR027993">
    <property type="entry name" value="DUF4495"/>
</dbReference>
<evidence type="ECO:0000313" key="2">
    <source>
        <dbReference type="Proteomes" id="UP000030746"/>
    </source>
</evidence>
<keyword evidence="2" id="KW-1185">Reference proteome</keyword>
<gene>
    <name evidence="1" type="ORF">LOTGIDRAFT_234217</name>
</gene>
<dbReference type="HOGENOM" id="CLU_018109_0_0_1"/>
<dbReference type="PANTHER" id="PTHR33960:SF1">
    <property type="entry name" value="SIMILAR TO KIAA0825 PROTEIN"/>
    <property type="match status" value="1"/>
</dbReference>
<proteinExistence type="predicted"/>
<dbReference type="RefSeq" id="XP_009059659.1">
    <property type="nucleotide sequence ID" value="XM_009061411.1"/>
</dbReference>
<protein>
    <submittedName>
        <fullName evidence="1">Uncharacterized protein</fullName>
    </submittedName>
</protein>
<accession>V4A8I0</accession>
<dbReference type="Proteomes" id="UP000030746">
    <property type="component" value="Unassembled WGS sequence"/>
</dbReference>
<evidence type="ECO:0000313" key="1">
    <source>
        <dbReference type="EMBL" id="ESO89601.1"/>
    </source>
</evidence>
<dbReference type="EMBL" id="KB202567">
    <property type="protein sequence ID" value="ESO89601.1"/>
    <property type="molecule type" value="Genomic_DNA"/>
</dbReference>
<dbReference type="KEGG" id="lgi:LOTGIDRAFT_234217"/>
<dbReference type="Pfam" id="PF14906">
    <property type="entry name" value="DUF4495"/>
    <property type="match status" value="1"/>
</dbReference>
<dbReference type="CTD" id="20249466"/>
<sequence length="940" mass="107839">MLFRGRFLSVKVFFDTCDNLLSVQEFFDTCDNLLSVKEFFDTCDNLLSVKVFFDTCDNLLSVKEYFDTCDNLLSVKEFFDTCDNLLSVKEFFDTCDNLLSVKEFFDTCDNLLSVKKFFDTCDNLLSVKEFFDTCDNLLVFVFIFQSVKVFFDTVITYCPLKEFFDTCDNLLSVKEFFDTCDNLLSVKEFFDTCDNLLLCVDIPTKANVKQLYLILSNAVYCRNQLTHCENVLCTDDAGKKVFVGLLKQLSDLVETISKQILDVHNQLLATTVLHDADSHHWTDNKEFYEDERCSYTIQMWNYHIRGLKYDLWSICPPKLAQNIFGSILQESLQMLTLRYVRVKPSYRRVKQFRYDLTAVLLCTSEFLFQVCKSMSQYLDPGHCDIPHYNIHNLCSTLLACIAVITSPIDQVYRIFKRGYGKRRDSQPDTLPGSLSYSGSNTLWLHWIQPSLYLPSQKHYDDMQTTNAVYLQTKLLLNQPLWEPSTLLQALIMKDYTLPIMLLTRVASLETETMTNDKKEKSDSREIFTAVITVLSQCTHFTDGVAKVLMPVIDRCEDWDVLNAKKLSTLECEPPIWMSALFDLLSPYIDSVLEPLIIYILNLPSLVTGKGCLIPEIQELPCGCPPNKFDNDSTSAKKGERYIIDSALKIVVTELSEKIHVLNTSVSVTFNILQEACHHNNLKTPHNCAGIIIIGRCIREKLLSAKYIETMVGQEVPEETHKLLTVLADCIYSILIFGRAKSSISTPKMASQFVKANKEWLTGKIQLIAVHLSNELFTVPDTDILEGATSQFADHIFTTAAAAILNDIDGYHHLEIIHNLIKRNWTWIEEQLDIKLSMKDKPAAKTIKFDLDLTPIKEKKFVPQTEFSQIGDTDFQQEFIMNFNLNWTAMLQSDLGLSEHGFSSLLYNRHEMQDGAYLEEAEKRPVEILRSLFERDSSEMS</sequence>
<name>V4A8I0_LOTGI</name>
<dbReference type="OMA" id="LLHEDCH"/>
<organism evidence="1 2">
    <name type="scientific">Lottia gigantea</name>
    <name type="common">Giant owl limpet</name>
    <dbReference type="NCBI Taxonomy" id="225164"/>
    <lineage>
        <taxon>Eukaryota</taxon>
        <taxon>Metazoa</taxon>
        <taxon>Spiralia</taxon>
        <taxon>Lophotrochozoa</taxon>
        <taxon>Mollusca</taxon>
        <taxon>Gastropoda</taxon>
        <taxon>Patellogastropoda</taxon>
        <taxon>Lottioidea</taxon>
        <taxon>Lottiidae</taxon>
        <taxon>Lottia</taxon>
    </lineage>
</organism>
<dbReference type="GeneID" id="20249466"/>
<dbReference type="AlphaFoldDB" id="V4A8I0"/>
<reference evidence="1 2" key="1">
    <citation type="journal article" date="2013" name="Nature">
        <title>Insights into bilaterian evolution from three spiralian genomes.</title>
        <authorList>
            <person name="Simakov O."/>
            <person name="Marletaz F."/>
            <person name="Cho S.J."/>
            <person name="Edsinger-Gonzales E."/>
            <person name="Havlak P."/>
            <person name="Hellsten U."/>
            <person name="Kuo D.H."/>
            <person name="Larsson T."/>
            <person name="Lv J."/>
            <person name="Arendt D."/>
            <person name="Savage R."/>
            <person name="Osoegawa K."/>
            <person name="de Jong P."/>
            <person name="Grimwood J."/>
            <person name="Chapman J.A."/>
            <person name="Shapiro H."/>
            <person name="Aerts A."/>
            <person name="Otillar R.P."/>
            <person name="Terry A.Y."/>
            <person name="Boore J.L."/>
            <person name="Grigoriev I.V."/>
            <person name="Lindberg D.R."/>
            <person name="Seaver E.C."/>
            <person name="Weisblat D.A."/>
            <person name="Putnam N.H."/>
            <person name="Rokhsar D.S."/>
        </authorList>
    </citation>
    <scope>NUCLEOTIDE SEQUENCE [LARGE SCALE GENOMIC DNA]</scope>
</reference>
<dbReference type="PANTHER" id="PTHR33960">
    <property type="entry name" value="SIMILAR TO KIAA0825 PROTEIN"/>
    <property type="match status" value="1"/>
</dbReference>